<feature type="compositionally biased region" description="Basic and acidic residues" evidence="1">
    <location>
        <begin position="71"/>
        <end position="85"/>
    </location>
</feature>
<name>A0ABD2NI34_9CUCU</name>
<gene>
    <name evidence="2" type="ORF">HHI36_013740</name>
</gene>
<evidence type="ECO:0000313" key="3">
    <source>
        <dbReference type="Proteomes" id="UP001516400"/>
    </source>
</evidence>
<comment type="caution">
    <text evidence="2">The sequence shown here is derived from an EMBL/GenBank/DDBJ whole genome shotgun (WGS) entry which is preliminary data.</text>
</comment>
<protein>
    <submittedName>
        <fullName evidence="2">Uncharacterized protein</fullName>
    </submittedName>
</protein>
<reference evidence="2 3" key="1">
    <citation type="journal article" date="2021" name="BMC Biol.">
        <title>Horizontally acquired antibacterial genes associated with adaptive radiation of ladybird beetles.</title>
        <authorList>
            <person name="Li H.S."/>
            <person name="Tang X.F."/>
            <person name="Huang Y.H."/>
            <person name="Xu Z.Y."/>
            <person name="Chen M.L."/>
            <person name="Du X.Y."/>
            <person name="Qiu B.Y."/>
            <person name="Chen P.T."/>
            <person name="Zhang W."/>
            <person name="Slipinski A."/>
            <person name="Escalona H.E."/>
            <person name="Waterhouse R.M."/>
            <person name="Zwick A."/>
            <person name="Pang H."/>
        </authorList>
    </citation>
    <scope>NUCLEOTIDE SEQUENCE [LARGE SCALE GENOMIC DNA]</scope>
    <source>
        <strain evidence="2">SYSU2018</strain>
    </source>
</reference>
<proteinExistence type="predicted"/>
<dbReference type="EMBL" id="JABFTP020000103">
    <property type="protein sequence ID" value="KAL3278418.1"/>
    <property type="molecule type" value="Genomic_DNA"/>
</dbReference>
<evidence type="ECO:0000313" key="2">
    <source>
        <dbReference type="EMBL" id="KAL3278418.1"/>
    </source>
</evidence>
<organism evidence="2 3">
    <name type="scientific">Cryptolaemus montrouzieri</name>
    <dbReference type="NCBI Taxonomy" id="559131"/>
    <lineage>
        <taxon>Eukaryota</taxon>
        <taxon>Metazoa</taxon>
        <taxon>Ecdysozoa</taxon>
        <taxon>Arthropoda</taxon>
        <taxon>Hexapoda</taxon>
        <taxon>Insecta</taxon>
        <taxon>Pterygota</taxon>
        <taxon>Neoptera</taxon>
        <taxon>Endopterygota</taxon>
        <taxon>Coleoptera</taxon>
        <taxon>Polyphaga</taxon>
        <taxon>Cucujiformia</taxon>
        <taxon>Coccinelloidea</taxon>
        <taxon>Coccinellidae</taxon>
        <taxon>Scymninae</taxon>
        <taxon>Scymnini</taxon>
        <taxon>Cryptolaemus</taxon>
    </lineage>
</organism>
<keyword evidence="3" id="KW-1185">Reference proteome</keyword>
<accession>A0ABD2NI34</accession>
<dbReference type="Proteomes" id="UP001516400">
    <property type="component" value="Unassembled WGS sequence"/>
</dbReference>
<feature type="non-terminal residue" evidence="2">
    <location>
        <position position="1"/>
    </location>
</feature>
<dbReference type="AlphaFoldDB" id="A0ABD2NI34"/>
<evidence type="ECO:0000256" key="1">
    <source>
        <dbReference type="SAM" id="MobiDB-lite"/>
    </source>
</evidence>
<sequence length="128" mass="14999">KIICDSEDVVEFKLQLTPVNDEMPKAITPDYLLKDNGTFKIILRDFVHDKKKADSIAPQPEQKIRKKPTLKKAEQTQRIKAEQNNHPKKKSRNSSPIHGQIRQKAEEEMLEFDNIHFLFIFFHLCNLC</sequence>
<feature type="region of interest" description="Disordered" evidence="1">
    <location>
        <begin position="53"/>
        <end position="103"/>
    </location>
</feature>